<dbReference type="PANTHER" id="PTHR12994:SF17">
    <property type="entry name" value="LD30995P"/>
    <property type="match status" value="1"/>
</dbReference>
<name>A0A9Q0RUR8_9DIPT</name>
<dbReference type="AlphaFoldDB" id="A0A9Q0RUR8"/>
<reference evidence="2" key="1">
    <citation type="submission" date="2022-07" db="EMBL/GenBank/DDBJ databases">
        <authorList>
            <person name="Trinca V."/>
            <person name="Uliana J.V.C."/>
            <person name="Torres T.T."/>
            <person name="Ward R.J."/>
            <person name="Monesi N."/>
        </authorList>
    </citation>
    <scope>NUCLEOTIDE SEQUENCE</scope>
    <source>
        <strain evidence="2">HSMRA1968</strain>
        <tissue evidence="2">Whole embryos</tissue>
    </source>
</reference>
<keyword evidence="3" id="KW-1185">Reference proteome</keyword>
<protein>
    <submittedName>
        <fullName evidence="2">Secernin-1</fullName>
    </submittedName>
</protein>
<dbReference type="Pfam" id="PF03577">
    <property type="entry name" value="Peptidase_C69"/>
    <property type="match status" value="1"/>
</dbReference>
<evidence type="ECO:0000313" key="2">
    <source>
        <dbReference type="EMBL" id="KAJ6634930.1"/>
    </source>
</evidence>
<dbReference type="InterPro" id="IPR005322">
    <property type="entry name" value="Peptidase_C69"/>
</dbReference>
<organism evidence="2 3">
    <name type="scientific">Pseudolycoriella hygida</name>
    <dbReference type="NCBI Taxonomy" id="35572"/>
    <lineage>
        <taxon>Eukaryota</taxon>
        <taxon>Metazoa</taxon>
        <taxon>Ecdysozoa</taxon>
        <taxon>Arthropoda</taxon>
        <taxon>Hexapoda</taxon>
        <taxon>Insecta</taxon>
        <taxon>Pterygota</taxon>
        <taxon>Neoptera</taxon>
        <taxon>Endopterygota</taxon>
        <taxon>Diptera</taxon>
        <taxon>Nematocera</taxon>
        <taxon>Sciaroidea</taxon>
        <taxon>Sciaridae</taxon>
        <taxon>Pseudolycoriella</taxon>
    </lineage>
</organism>
<dbReference type="GO" id="GO:0016805">
    <property type="term" value="F:dipeptidase activity"/>
    <property type="evidence" value="ECO:0007669"/>
    <property type="project" value="InterPro"/>
</dbReference>
<gene>
    <name evidence="2" type="primary">SCRN1</name>
    <name evidence="2" type="ORF">Bhyg_13511</name>
</gene>
<proteinExistence type="inferred from homology"/>
<dbReference type="GO" id="GO:0070004">
    <property type="term" value="F:cysteine-type exopeptidase activity"/>
    <property type="evidence" value="ECO:0007669"/>
    <property type="project" value="InterPro"/>
</dbReference>
<accession>A0A9Q0RUR8</accession>
<comment type="similarity">
    <text evidence="1">Belongs to the peptidase C69 family. Secernin subfamily.</text>
</comment>
<sequence length="348" mass="38489">MCSNSGECFVVLPTFTESNEVIFGRNSYRPDGEVTEVLYANDKEKSIIISKPFEVKGAESGANDSNVSIGITWTDGESLIESYDSTTLTRMALETSSSAVDAVEKISEFIEKNHSCDKSDMPKYGFVICDNKEVWILNIAGKNWAAEVITEGCRRIPQGFSITTKIDKFSPNLQQTAQDLALWDGNGDFNFQQAFATSNPTGATTWPGTEPSVDAKFSVIDMFKALRSVESDKSAQSSHVSQLSSTGLSCHWFTATPNPNESVFKPFVFTTNVRISPLTVVQPSETTTLLHKLYQQRNWSAVGNLLRSLEDACVEEMTRTLSEMGGISNSDFDELLKDCVEAEVKFYR</sequence>
<evidence type="ECO:0000256" key="1">
    <source>
        <dbReference type="ARBA" id="ARBA00005705"/>
    </source>
</evidence>
<dbReference type="Proteomes" id="UP001151699">
    <property type="component" value="Chromosome C"/>
</dbReference>
<dbReference type="PANTHER" id="PTHR12994">
    <property type="entry name" value="SECERNIN"/>
    <property type="match status" value="1"/>
</dbReference>
<evidence type="ECO:0000313" key="3">
    <source>
        <dbReference type="Proteomes" id="UP001151699"/>
    </source>
</evidence>
<dbReference type="EMBL" id="WJQU01000004">
    <property type="protein sequence ID" value="KAJ6634930.1"/>
    <property type="molecule type" value="Genomic_DNA"/>
</dbReference>
<comment type="caution">
    <text evidence="2">The sequence shown here is derived from an EMBL/GenBank/DDBJ whole genome shotgun (WGS) entry which is preliminary data.</text>
</comment>
<dbReference type="OrthoDB" id="5175656at2759"/>
<dbReference type="GO" id="GO:0006508">
    <property type="term" value="P:proteolysis"/>
    <property type="evidence" value="ECO:0007669"/>
    <property type="project" value="InterPro"/>
</dbReference>